<dbReference type="OrthoDB" id="2414538at2759"/>
<dbReference type="GO" id="GO:0005634">
    <property type="term" value="C:nucleus"/>
    <property type="evidence" value="ECO:0007669"/>
    <property type="project" value="TreeGrafter"/>
</dbReference>
<evidence type="ECO:0000259" key="2">
    <source>
        <dbReference type="Pfam" id="PF24055"/>
    </source>
</evidence>
<dbReference type="AlphaFoldDB" id="A0A078AAI1"/>
<dbReference type="InterPro" id="IPR056435">
    <property type="entry name" value="DPOD/Z_N"/>
</dbReference>
<dbReference type="InParanoid" id="A0A078AAI1"/>
<name>A0A078AAI1_STYLE</name>
<dbReference type="Pfam" id="PF24055">
    <property type="entry name" value="POL3_N"/>
    <property type="match status" value="1"/>
</dbReference>
<dbReference type="InterPro" id="IPR012337">
    <property type="entry name" value="RNaseH-like_sf"/>
</dbReference>
<accession>A0A078AAI1</accession>
<dbReference type="GO" id="GO:0016035">
    <property type="term" value="C:zeta DNA polymerase complex"/>
    <property type="evidence" value="ECO:0007669"/>
    <property type="project" value="InterPro"/>
</dbReference>
<evidence type="ECO:0000313" key="4">
    <source>
        <dbReference type="Proteomes" id="UP000039865"/>
    </source>
</evidence>
<dbReference type="GO" id="GO:0000724">
    <property type="term" value="P:double-strand break repair via homologous recombination"/>
    <property type="evidence" value="ECO:0007669"/>
    <property type="project" value="TreeGrafter"/>
</dbReference>
<dbReference type="InterPro" id="IPR030559">
    <property type="entry name" value="PolZ_Rev3"/>
</dbReference>
<protein>
    <submittedName>
        <fullName evidence="3">Dna polymerase zeta catalytic subunit-like</fullName>
    </submittedName>
</protein>
<gene>
    <name evidence="3" type="primary">Contig12401.g13238</name>
    <name evidence="3" type="ORF">STYLEM_7567</name>
</gene>
<dbReference type="SUPFAM" id="SSF53098">
    <property type="entry name" value="Ribonuclease H-like"/>
    <property type="match status" value="1"/>
</dbReference>
<comment type="catalytic activity">
    <reaction evidence="1">
        <text>DNA(n) + a 2'-deoxyribonucleoside 5'-triphosphate = DNA(n+1) + diphosphate</text>
        <dbReference type="Rhea" id="RHEA:22508"/>
        <dbReference type="Rhea" id="RHEA-COMP:17339"/>
        <dbReference type="Rhea" id="RHEA-COMP:17340"/>
        <dbReference type="ChEBI" id="CHEBI:33019"/>
        <dbReference type="ChEBI" id="CHEBI:61560"/>
        <dbReference type="ChEBI" id="CHEBI:173112"/>
        <dbReference type="EC" id="2.7.7.7"/>
    </reaction>
</comment>
<organism evidence="3 4">
    <name type="scientific">Stylonychia lemnae</name>
    <name type="common">Ciliate</name>
    <dbReference type="NCBI Taxonomy" id="5949"/>
    <lineage>
        <taxon>Eukaryota</taxon>
        <taxon>Sar</taxon>
        <taxon>Alveolata</taxon>
        <taxon>Ciliophora</taxon>
        <taxon>Intramacronucleata</taxon>
        <taxon>Spirotrichea</taxon>
        <taxon>Stichotrichia</taxon>
        <taxon>Sporadotrichida</taxon>
        <taxon>Oxytrichidae</taxon>
        <taxon>Stylonychinae</taxon>
        <taxon>Stylonychia</taxon>
    </lineage>
</organism>
<dbReference type="Gene3D" id="3.30.342.10">
    <property type="entry name" value="DNA Polymerase, chain B, domain 1"/>
    <property type="match status" value="1"/>
</dbReference>
<sequence length="163" mass="19581">MRKITSTTCFIFAYLSREENKEIHAFNLSKATEDNIKEFLRSFADNLEFCIYLSLYQKSGLKSPRILRKEYEDKNEQIVHNCQIAYKFPIYGFSTDKKPFIRIEFYDARHIKRCSNMLHSGVLYGQPLQPYEAHLSYFMHFFGDYHLSGMDFIKVIDFYLKWF</sequence>
<dbReference type="Proteomes" id="UP000039865">
    <property type="component" value="Unassembled WGS sequence"/>
</dbReference>
<dbReference type="PANTHER" id="PTHR45812">
    <property type="entry name" value="DNA POLYMERASE ZETA CATALYTIC SUBUNIT"/>
    <property type="match status" value="1"/>
</dbReference>
<dbReference type="EMBL" id="CCKQ01007228">
    <property type="protein sequence ID" value="CDW78587.1"/>
    <property type="molecule type" value="Genomic_DNA"/>
</dbReference>
<reference evidence="3 4" key="1">
    <citation type="submission" date="2014-06" db="EMBL/GenBank/DDBJ databases">
        <authorList>
            <person name="Swart Estienne"/>
        </authorList>
    </citation>
    <scope>NUCLEOTIDE SEQUENCE [LARGE SCALE GENOMIC DNA]</scope>
    <source>
        <strain evidence="3 4">130c</strain>
    </source>
</reference>
<keyword evidence="4" id="KW-1185">Reference proteome</keyword>
<evidence type="ECO:0000313" key="3">
    <source>
        <dbReference type="EMBL" id="CDW78587.1"/>
    </source>
</evidence>
<dbReference type="GO" id="GO:0042276">
    <property type="term" value="P:error-prone translesion synthesis"/>
    <property type="evidence" value="ECO:0007669"/>
    <property type="project" value="TreeGrafter"/>
</dbReference>
<dbReference type="PANTHER" id="PTHR45812:SF1">
    <property type="entry name" value="DNA POLYMERASE ZETA CATALYTIC SUBUNIT"/>
    <property type="match status" value="1"/>
</dbReference>
<proteinExistence type="predicted"/>
<feature type="domain" description="DNA polymerase delta/zeta catalytic subunit N-terminal" evidence="2">
    <location>
        <begin position="32"/>
        <end position="112"/>
    </location>
</feature>
<evidence type="ECO:0000256" key="1">
    <source>
        <dbReference type="ARBA" id="ARBA00049244"/>
    </source>
</evidence>
<dbReference type="GO" id="GO:0003887">
    <property type="term" value="F:DNA-directed DNA polymerase activity"/>
    <property type="evidence" value="ECO:0007669"/>
    <property type="project" value="UniProtKB-EC"/>
</dbReference>